<proteinExistence type="predicted"/>
<dbReference type="GO" id="GO:0003678">
    <property type="term" value="F:DNA helicase activity"/>
    <property type="evidence" value="ECO:0007669"/>
    <property type="project" value="UniProtKB-EC"/>
</dbReference>
<dbReference type="InterPro" id="IPR040976">
    <property type="entry name" value="Pkinase_fungal"/>
</dbReference>
<dbReference type="PANTHER" id="PTHR38248">
    <property type="entry name" value="FUNK1 6"/>
    <property type="match status" value="1"/>
</dbReference>
<evidence type="ECO:0000259" key="2">
    <source>
        <dbReference type="Pfam" id="PF17667"/>
    </source>
</evidence>
<feature type="compositionally biased region" description="Acidic residues" evidence="1">
    <location>
        <begin position="595"/>
        <end position="604"/>
    </location>
</feature>
<feature type="compositionally biased region" description="Pro residues" evidence="1">
    <location>
        <begin position="612"/>
        <end position="623"/>
    </location>
</feature>
<reference evidence="3" key="1">
    <citation type="submission" date="2019-10" db="EMBL/GenBank/DDBJ databases">
        <authorList>
            <person name="Nor Muhammad N."/>
        </authorList>
    </citation>
    <scope>NUCLEOTIDE SEQUENCE</scope>
</reference>
<dbReference type="AlphaFoldDB" id="A0A5K1K971"/>
<protein>
    <submittedName>
        <fullName evidence="3">DNA helicase (EC)</fullName>
        <ecNumber evidence="3">3.6.4.12</ecNumber>
    </submittedName>
</protein>
<keyword evidence="3" id="KW-0347">Helicase</keyword>
<dbReference type="EC" id="3.6.4.12" evidence="3"/>
<evidence type="ECO:0000256" key="1">
    <source>
        <dbReference type="SAM" id="MobiDB-lite"/>
    </source>
</evidence>
<dbReference type="Gene3D" id="1.10.510.10">
    <property type="entry name" value="Transferase(Phosphotransferase) domain 1"/>
    <property type="match status" value="1"/>
</dbReference>
<feature type="region of interest" description="Disordered" evidence="1">
    <location>
        <begin position="642"/>
        <end position="706"/>
    </location>
</feature>
<dbReference type="GO" id="GO:0016787">
    <property type="term" value="F:hydrolase activity"/>
    <property type="evidence" value="ECO:0007669"/>
    <property type="project" value="UniProtKB-KW"/>
</dbReference>
<dbReference type="EMBL" id="LR730024">
    <property type="protein sequence ID" value="VWP02215.1"/>
    <property type="molecule type" value="Genomic_DNA"/>
</dbReference>
<gene>
    <name evidence="3" type="primary">I1RFX8</name>
</gene>
<feature type="domain" description="Fungal-type protein kinase" evidence="2">
    <location>
        <begin position="348"/>
        <end position="478"/>
    </location>
</feature>
<sequence>MTTVGCSHLEALITHRALPVDDDSFDTGWDAPRLEFSPELGIYPTSRPNPDTLRSAATSRTPTDSRLARYSEVDVLVEVRRAAPLSSKTPLPPSDEMCDCEFDLGEDADQLEEPVSRVFDCQHRLSVFMILFVEDKARLLRFARTGVSMTPAFDYTRRPEVLGTFLHRLSRSTSRTAAGHDPTATRANEADTELFRNLHTRTNYHAASAVGRGLRDAATGGWPVYRLCVEGRFSRDGSAAVLPDAPVSRREYLVGRPMSTWEPSAGRGTKMHIAYDPARDQVVVIKDSWRGNPESVRSEYDTYLQLYAAKHRLDGLFSIPTLLGGGDVTWEGAIQEARTSGSPDLVPVSTRVHCRLVFKEVCRHLEEFISSSELVKVTLYALNGAWKAANILHRDVSVDSILILDKNPEDPPDPQTSKGLLADWDLARTKDELKDLALTPNTRSGTWPFISARLQHSDIDQPHELADDLESFVHVLNYCALAHLPHDLSSQDHTLASFVSRVYHHVRPASDGGRETGSLEKLERLAKGTPFVYLLPQRQPLQHLLDALSELCSQHYHHIQFAPPPPLPRRPREGVSFEVLKDNVDELGVCFVDPEFESESVDAEPTERPPPRIDPPAPGPDPSKSPFKNHAAIYRQFLHVLRPPAPPSSSSSSSSSSSLHPSPAHGGPGHLWPVGDKIHRASPSHWQRGPGVQCHWQRLGPGGRQH</sequence>
<dbReference type="PANTHER" id="PTHR38248:SF2">
    <property type="entry name" value="FUNK1 11"/>
    <property type="match status" value="1"/>
</dbReference>
<dbReference type="SUPFAM" id="SSF56112">
    <property type="entry name" value="Protein kinase-like (PK-like)"/>
    <property type="match status" value="1"/>
</dbReference>
<feature type="region of interest" description="Disordered" evidence="1">
    <location>
        <begin position="595"/>
        <end position="627"/>
    </location>
</feature>
<keyword evidence="3" id="KW-0547">Nucleotide-binding</keyword>
<evidence type="ECO:0000313" key="3">
    <source>
        <dbReference type="EMBL" id="VWP02215.1"/>
    </source>
</evidence>
<name>A0A5K1K971_9APHY</name>
<feature type="region of interest" description="Disordered" evidence="1">
    <location>
        <begin position="40"/>
        <end position="62"/>
    </location>
</feature>
<organism evidence="3">
    <name type="scientific">Ganoderma boninense</name>
    <dbReference type="NCBI Taxonomy" id="34458"/>
    <lineage>
        <taxon>Eukaryota</taxon>
        <taxon>Fungi</taxon>
        <taxon>Dikarya</taxon>
        <taxon>Basidiomycota</taxon>
        <taxon>Agaricomycotina</taxon>
        <taxon>Agaricomycetes</taxon>
        <taxon>Polyporales</taxon>
        <taxon>Polyporaceae</taxon>
        <taxon>Ganoderma</taxon>
    </lineage>
</organism>
<feature type="compositionally biased region" description="Low complexity" evidence="1">
    <location>
        <begin position="648"/>
        <end position="665"/>
    </location>
</feature>
<accession>A0A5K1K971</accession>
<dbReference type="Pfam" id="PF17667">
    <property type="entry name" value="Pkinase_fungal"/>
    <property type="match status" value="1"/>
</dbReference>
<keyword evidence="3" id="KW-0378">Hydrolase</keyword>
<keyword evidence="3" id="KW-0067">ATP-binding</keyword>
<dbReference type="InterPro" id="IPR011009">
    <property type="entry name" value="Kinase-like_dom_sf"/>
</dbReference>